<protein>
    <recommendedName>
        <fullName evidence="8">Phosphatidic acid phosphatase type 2/haloperoxidase domain-containing protein</fullName>
    </recommendedName>
</protein>
<evidence type="ECO:0000256" key="6">
    <source>
        <dbReference type="ARBA" id="ARBA00023136"/>
    </source>
</evidence>
<dbReference type="Pfam" id="PF01569">
    <property type="entry name" value="PAP2"/>
    <property type="match status" value="1"/>
</dbReference>
<evidence type="ECO:0000313" key="9">
    <source>
        <dbReference type="EMBL" id="GGM59822.1"/>
    </source>
</evidence>
<dbReference type="EMBL" id="BMQG01000032">
    <property type="protein sequence ID" value="GGM59822.1"/>
    <property type="molecule type" value="Genomic_DNA"/>
</dbReference>
<evidence type="ECO:0000256" key="3">
    <source>
        <dbReference type="ARBA" id="ARBA00022692"/>
    </source>
</evidence>
<sequence length="224" mass="23886">MANVPSTHTSALPHLTSRTWWWTAGIAAPAAGVAGLGVAIRDGAVSGQDTGSLMWLHAHTAPLLDSLSRTLNILGGPWVTYPVLILLPALLWLTGRRRPALFTAAAFWTATALQWGLKLLYGRPRPHLWPTDIPVSGWSFPSGHATAASALAVILTLLAWRTPHRLATLIAGLLYATLMAGSRVVLGVHYPTDVLAGMLVGVLSVSIVTLLYPPLGRPHARSDR</sequence>
<feature type="transmembrane region" description="Helical" evidence="7">
    <location>
        <begin position="137"/>
        <end position="159"/>
    </location>
</feature>
<keyword evidence="5 7" id="KW-1133">Transmembrane helix</keyword>
<feature type="transmembrane region" description="Helical" evidence="7">
    <location>
        <begin position="73"/>
        <end position="93"/>
    </location>
</feature>
<dbReference type="Gene3D" id="1.20.144.10">
    <property type="entry name" value="Phosphatidic acid phosphatase type 2/haloperoxidase"/>
    <property type="match status" value="2"/>
</dbReference>
<name>A0A8H9L8P9_9DEIO</name>
<comment type="subcellular location">
    <subcellularLocation>
        <location evidence="1">Cell membrane</location>
        <topology evidence="1">Multi-pass membrane protein</topology>
    </subcellularLocation>
</comment>
<keyword evidence="3 7" id="KW-0812">Transmembrane</keyword>
<proteinExistence type="predicted"/>
<feature type="domain" description="Phosphatidic acid phosphatase type 2/haloperoxidase" evidence="8">
    <location>
        <begin position="102"/>
        <end position="209"/>
    </location>
</feature>
<dbReference type="RefSeq" id="WP_155300325.1">
    <property type="nucleotide sequence ID" value="NZ_BMQG01000032.1"/>
</dbReference>
<reference evidence="10" key="1">
    <citation type="journal article" date="2019" name="Int. J. Syst. Evol. Microbiol.">
        <title>The Global Catalogue of Microorganisms (GCM) 10K type strain sequencing project: providing services to taxonomists for standard genome sequencing and annotation.</title>
        <authorList>
            <consortium name="The Broad Institute Genomics Platform"/>
            <consortium name="The Broad Institute Genome Sequencing Center for Infectious Disease"/>
            <person name="Wu L."/>
            <person name="Ma J."/>
        </authorList>
    </citation>
    <scope>NUCLEOTIDE SEQUENCE [LARGE SCALE GENOMIC DNA]</scope>
    <source>
        <strain evidence="10">JCM 31047</strain>
    </source>
</reference>
<evidence type="ECO:0000313" key="10">
    <source>
        <dbReference type="Proteomes" id="UP000600547"/>
    </source>
</evidence>
<evidence type="ECO:0000256" key="1">
    <source>
        <dbReference type="ARBA" id="ARBA00004651"/>
    </source>
</evidence>
<keyword evidence="10" id="KW-1185">Reference proteome</keyword>
<comment type="caution">
    <text evidence="9">The sequence shown here is derived from an EMBL/GenBank/DDBJ whole genome shotgun (WGS) entry which is preliminary data.</text>
</comment>
<dbReference type="PANTHER" id="PTHR14969">
    <property type="entry name" value="SPHINGOSINE-1-PHOSPHATE PHOSPHOHYDROLASE"/>
    <property type="match status" value="1"/>
</dbReference>
<gene>
    <name evidence="9" type="ORF">GCM10008956_39390</name>
</gene>
<dbReference type="CDD" id="cd03392">
    <property type="entry name" value="PAP2_like_2"/>
    <property type="match status" value="1"/>
</dbReference>
<dbReference type="SMART" id="SM00014">
    <property type="entry name" value="acidPPc"/>
    <property type="match status" value="1"/>
</dbReference>
<keyword evidence="6 7" id="KW-0472">Membrane</keyword>
<dbReference type="SUPFAM" id="SSF48317">
    <property type="entry name" value="Acid phosphatase/Vanadium-dependent haloperoxidase"/>
    <property type="match status" value="1"/>
</dbReference>
<dbReference type="AlphaFoldDB" id="A0A8H9L8P9"/>
<accession>A0A8H9L8P9</accession>
<evidence type="ECO:0000256" key="7">
    <source>
        <dbReference type="SAM" id="Phobius"/>
    </source>
</evidence>
<dbReference type="InterPro" id="IPR036938">
    <property type="entry name" value="PAP2/HPO_sf"/>
</dbReference>
<evidence type="ECO:0000259" key="8">
    <source>
        <dbReference type="SMART" id="SM00014"/>
    </source>
</evidence>
<dbReference type="GO" id="GO:0005886">
    <property type="term" value="C:plasma membrane"/>
    <property type="evidence" value="ECO:0007669"/>
    <property type="project" value="UniProtKB-SubCell"/>
</dbReference>
<feature type="transmembrane region" description="Helical" evidence="7">
    <location>
        <begin position="194"/>
        <end position="215"/>
    </location>
</feature>
<feature type="transmembrane region" description="Helical" evidence="7">
    <location>
        <begin position="100"/>
        <end position="117"/>
    </location>
</feature>
<evidence type="ECO:0000256" key="2">
    <source>
        <dbReference type="ARBA" id="ARBA00022475"/>
    </source>
</evidence>
<feature type="transmembrane region" description="Helical" evidence="7">
    <location>
        <begin position="166"/>
        <end position="188"/>
    </location>
</feature>
<dbReference type="GO" id="GO:0016787">
    <property type="term" value="F:hydrolase activity"/>
    <property type="evidence" value="ECO:0007669"/>
    <property type="project" value="UniProtKB-KW"/>
</dbReference>
<dbReference type="InterPro" id="IPR000326">
    <property type="entry name" value="PAP2/HPO"/>
</dbReference>
<organism evidence="9 10">
    <name type="scientific">Deinococcus arenae</name>
    <dbReference type="NCBI Taxonomy" id="1452751"/>
    <lineage>
        <taxon>Bacteria</taxon>
        <taxon>Thermotogati</taxon>
        <taxon>Deinococcota</taxon>
        <taxon>Deinococci</taxon>
        <taxon>Deinococcales</taxon>
        <taxon>Deinococcaceae</taxon>
        <taxon>Deinococcus</taxon>
    </lineage>
</organism>
<keyword evidence="2" id="KW-1003">Cell membrane</keyword>
<feature type="transmembrane region" description="Helical" evidence="7">
    <location>
        <begin position="20"/>
        <end position="40"/>
    </location>
</feature>
<keyword evidence="4" id="KW-0378">Hydrolase</keyword>
<evidence type="ECO:0000256" key="5">
    <source>
        <dbReference type="ARBA" id="ARBA00022989"/>
    </source>
</evidence>
<evidence type="ECO:0000256" key="4">
    <source>
        <dbReference type="ARBA" id="ARBA00022801"/>
    </source>
</evidence>
<dbReference type="PANTHER" id="PTHR14969:SF62">
    <property type="entry name" value="DECAPRENYLPHOSPHORYL-5-PHOSPHORIBOSE PHOSPHATASE RV3807C-RELATED"/>
    <property type="match status" value="1"/>
</dbReference>
<dbReference type="Proteomes" id="UP000600547">
    <property type="component" value="Unassembled WGS sequence"/>
</dbReference>